<evidence type="ECO:0000256" key="1">
    <source>
        <dbReference type="ARBA" id="ARBA00006484"/>
    </source>
</evidence>
<dbReference type="PRINTS" id="PR00081">
    <property type="entry name" value="GDHRDH"/>
</dbReference>
<dbReference type="OrthoDB" id="9803333at2"/>
<dbReference type="PRINTS" id="PR00080">
    <property type="entry name" value="SDRFAMILY"/>
</dbReference>
<keyword evidence="4" id="KW-1185">Reference proteome</keyword>
<dbReference type="PANTHER" id="PTHR48107:SF7">
    <property type="entry name" value="RE15974P"/>
    <property type="match status" value="1"/>
</dbReference>
<dbReference type="InterPro" id="IPR002347">
    <property type="entry name" value="SDR_fam"/>
</dbReference>
<dbReference type="PANTHER" id="PTHR48107">
    <property type="entry name" value="NADPH-DEPENDENT ALDEHYDE REDUCTASE-LIKE PROTEIN, CHLOROPLASTIC-RELATED"/>
    <property type="match status" value="1"/>
</dbReference>
<sequence length="230" mass="23663">MTGALVTGASRGIGRPVAVNYRTDENSARAVVDKIRADGGQAVALRADVTDPHALRGLFDAAEAEFGGLDVVVGNVGIARFSPVAETGDDAFDLVFSTNLRATFATLREAARRVRDGGRIVVISSGVVVTSRAGTGIYGASKAAGDHLVRVLAKELGPRGVTVNSVLPGAVRTEALAADGPPGVQEYTVRQTPLGRLAEPGDIADIVGFLVSDAARWVTGQALRASGGQF</sequence>
<evidence type="ECO:0000313" key="3">
    <source>
        <dbReference type="EMBL" id="RJQ85088.1"/>
    </source>
</evidence>
<protein>
    <submittedName>
        <fullName evidence="3">SDR family oxidoreductase</fullName>
    </submittedName>
</protein>
<dbReference type="Pfam" id="PF13561">
    <property type="entry name" value="adh_short_C2"/>
    <property type="match status" value="1"/>
</dbReference>
<dbReference type="FunFam" id="3.40.50.720:FF:000084">
    <property type="entry name" value="Short-chain dehydrogenase reductase"/>
    <property type="match status" value="1"/>
</dbReference>
<keyword evidence="2" id="KW-0560">Oxidoreductase</keyword>
<reference evidence="3 4" key="1">
    <citation type="submission" date="2018-09" db="EMBL/GenBank/DDBJ databases">
        <title>YIM PH 21725 draft genome.</title>
        <authorList>
            <person name="Miao C."/>
        </authorList>
    </citation>
    <scope>NUCLEOTIDE SEQUENCE [LARGE SCALE GENOMIC DNA]</scope>
    <source>
        <strain evidence="4">YIM PH21725</strain>
    </source>
</reference>
<organism evidence="3 4">
    <name type="scientific">Amycolatopsis panacis</name>
    <dbReference type="NCBI Taxonomy" id="2340917"/>
    <lineage>
        <taxon>Bacteria</taxon>
        <taxon>Bacillati</taxon>
        <taxon>Actinomycetota</taxon>
        <taxon>Actinomycetes</taxon>
        <taxon>Pseudonocardiales</taxon>
        <taxon>Pseudonocardiaceae</taxon>
        <taxon>Amycolatopsis</taxon>
    </lineage>
</organism>
<dbReference type="InterPro" id="IPR036291">
    <property type="entry name" value="NAD(P)-bd_dom_sf"/>
</dbReference>
<comment type="similarity">
    <text evidence="1">Belongs to the short-chain dehydrogenases/reductases (SDR) family.</text>
</comment>
<comment type="caution">
    <text evidence="3">The sequence shown here is derived from an EMBL/GenBank/DDBJ whole genome shotgun (WGS) entry which is preliminary data.</text>
</comment>
<dbReference type="EMBL" id="QZFV01000081">
    <property type="protein sequence ID" value="RJQ85088.1"/>
    <property type="molecule type" value="Genomic_DNA"/>
</dbReference>
<dbReference type="GO" id="GO:0016614">
    <property type="term" value="F:oxidoreductase activity, acting on CH-OH group of donors"/>
    <property type="evidence" value="ECO:0007669"/>
    <property type="project" value="UniProtKB-ARBA"/>
</dbReference>
<name>A0A419I467_9PSEU</name>
<dbReference type="Proteomes" id="UP000285112">
    <property type="component" value="Unassembled WGS sequence"/>
</dbReference>
<dbReference type="PROSITE" id="PS00061">
    <property type="entry name" value="ADH_SHORT"/>
    <property type="match status" value="1"/>
</dbReference>
<accession>A0A419I467</accession>
<dbReference type="RefSeq" id="WP_120023947.1">
    <property type="nucleotide sequence ID" value="NZ_QZFV01000081.1"/>
</dbReference>
<evidence type="ECO:0000256" key="2">
    <source>
        <dbReference type="ARBA" id="ARBA00023002"/>
    </source>
</evidence>
<dbReference type="SUPFAM" id="SSF51735">
    <property type="entry name" value="NAD(P)-binding Rossmann-fold domains"/>
    <property type="match status" value="1"/>
</dbReference>
<evidence type="ECO:0000313" key="4">
    <source>
        <dbReference type="Proteomes" id="UP000285112"/>
    </source>
</evidence>
<dbReference type="AlphaFoldDB" id="A0A419I467"/>
<gene>
    <name evidence="3" type="ORF">D5S19_14940</name>
</gene>
<dbReference type="Gene3D" id="3.40.50.720">
    <property type="entry name" value="NAD(P)-binding Rossmann-like Domain"/>
    <property type="match status" value="1"/>
</dbReference>
<dbReference type="InterPro" id="IPR020904">
    <property type="entry name" value="Sc_DH/Rdtase_CS"/>
</dbReference>
<proteinExistence type="inferred from homology"/>